<dbReference type="EMBL" id="CP091511">
    <property type="protein sequence ID" value="UOO89460.1"/>
    <property type="molecule type" value="Genomic_DNA"/>
</dbReference>
<feature type="region of interest" description="Disordered" evidence="1">
    <location>
        <begin position="235"/>
        <end position="259"/>
    </location>
</feature>
<proteinExistence type="predicted"/>
<reference evidence="3 4" key="1">
    <citation type="journal article" date="2022" name="Res Sq">
        <title>Evolution of multicellular longitudinally dividing oral cavity symbionts (Neisseriaceae).</title>
        <authorList>
            <person name="Nyongesa S."/>
            <person name="Weber P."/>
            <person name="Bernet E."/>
            <person name="Pullido F."/>
            <person name="Nieckarz M."/>
            <person name="Delaby M."/>
            <person name="Nieves C."/>
            <person name="Viehboeck T."/>
            <person name="Krause N."/>
            <person name="Rivera-Millot A."/>
            <person name="Nakamura A."/>
            <person name="Vischer N."/>
            <person name="VanNieuwenhze M."/>
            <person name="Brun Y."/>
            <person name="Cava F."/>
            <person name="Bulgheresi S."/>
            <person name="Veyrier F."/>
        </authorList>
    </citation>
    <scope>NUCLEOTIDE SEQUENCE [LARGE SCALE GENOMIC DNA]</scope>
    <source>
        <strain evidence="3 4">SN4</strain>
    </source>
</reference>
<protein>
    <recommendedName>
        <fullName evidence="5">Outer membrane lipoprotein</fullName>
    </recommendedName>
</protein>
<sequence length="259" mass="28224">MWSYRYYLYLALLGLISACSTPVMRDSKTNVSEEMSSSRADSSARSQTAAASERLGTQWGDDVTSHVSSVDLRRVSSAPIAEASLRYADKSYGGRSINSMSLAAGKVELSVESDRGRGLPLYRDGSQYYLKGEAGQAYRLVYRNNSNNTYEIVASVDGLDVLNGSRASRYNNGYVLRPKQRLVIEGFRKSNSAVASFIFSKPSDAYAANTPSGSINNTGIIGTAIYELYDPNQRKRPVSRGNDGLDAFPADEGYAPAPR</sequence>
<organism evidence="3 4">
    <name type="scientific">Vitreoscilla massiliensis</name>
    <dbReference type="NCBI Taxonomy" id="1689272"/>
    <lineage>
        <taxon>Bacteria</taxon>
        <taxon>Pseudomonadati</taxon>
        <taxon>Pseudomonadota</taxon>
        <taxon>Betaproteobacteria</taxon>
        <taxon>Neisseriales</taxon>
        <taxon>Neisseriaceae</taxon>
        <taxon>Vitreoscilla</taxon>
    </lineage>
</organism>
<accession>A0ABY4E3Q3</accession>
<evidence type="ECO:0000313" key="4">
    <source>
        <dbReference type="Proteomes" id="UP000832011"/>
    </source>
</evidence>
<dbReference type="RefSeq" id="WP_058357150.1">
    <property type="nucleotide sequence ID" value="NZ_CABKVG010000010.1"/>
</dbReference>
<evidence type="ECO:0008006" key="5">
    <source>
        <dbReference type="Google" id="ProtNLM"/>
    </source>
</evidence>
<feature type="region of interest" description="Disordered" evidence="1">
    <location>
        <begin position="29"/>
        <end position="55"/>
    </location>
</feature>
<feature type="compositionally biased region" description="Low complexity" evidence="1">
    <location>
        <begin position="32"/>
        <end position="54"/>
    </location>
</feature>
<feature type="chain" id="PRO_5046682228" description="Outer membrane lipoprotein" evidence="2">
    <location>
        <begin position="26"/>
        <end position="259"/>
    </location>
</feature>
<gene>
    <name evidence="3" type="ORF">LVJ82_00320</name>
</gene>
<name>A0ABY4E3Q3_9NEIS</name>
<evidence type="ECO:0000256" key="1">
    <source>
        <dbReference type="SAM" id="MobiDB-lite"/>
    </source>
</evidence>
<evidence type="ECO:0000256" key="2">
    <source>
        <dbReference type="SAM" id="SignalP"/>
    </source>
</evidence>
<dbReference type="PROSITE" id="PS51257">
    <property type="entry name" value="PROKAR_LIPOPROTEIN"/>
    <property type="match status" value="1"/>
</dbReference>
<keyword evidence="4" id="KW-1185">Reference proteome</keyword>
<dbReference type="Proteomes" id="UP000832011">
    <property type="component" value="Chromosome"/>
</dbReference>
<keyword evidence="2" id="KW-0732">Signal</keyword>
<feature type="signal peptide" evidence="2">
    <location>
        <begin position="1"/>
        <end position="25"/>
    </location>
</feature>
<evidence type="ECO:0000313" key="3">
    <source>
        <dbReference type="EMBL" id="UOO89460.1"/>
    </source>
</evidence>